<keyword evidence="1" id="KW-0732">Signal</keyword>
<evidence type="ECO:0000313" key="3">
    <source>
        <dbReference type="Proteomes" id="UP000811246"/>
    </source>
</evidence>
<gene>
    <name evidence="2" type="ORF">I3842_01G279200</name>
</gene>
<protein>
    <submittedName>
        <fullName evidence="2">Uncharacterized protein</fullName>
    </submittedName>
</protein>
<dbReference type="EMBL" id="CM031825">
    <property type="protein sequence ID" value="KAG6734576.1"/>
    <property type="molecule type" value="Genomic_DNA"/>
</dbReference>
<proteinExistence type="predicted"/>
<evidence type="ECO:0000256" key="1">
    <source>
        <dbReference type="SAM" id="SignalP"/>
    </source>
</evidence>
<organism evidence="2 3">
    <name type="scientific">Carya illinoinensis</name>
    <name type="common">Pecan</name>
    <dbReference type="NCBI Taxonomy" id="32201"/>
    <lineage>
        <taxon>Eukaryota</taxon>
        <taxon>Viridiplantae</taxon>
        <taxon>Streptophyta</taxon>
        <taxon>Embryophyta</taxon>
        <taxon>Tracheophyta</taxon>
        <taxon>Spermatophyta</taxon>
        <taxon>Magnoliopsida</taxon>
        <taxon>eudicotyledons</taxon>
        <taxon>Gunneridae</taxon>
        <taxon>Pentapetalae</taxon>
        <taxon>rosids</taxon>
        <taxon>fabids</taxon>
        <taxon>Fagales</taxon>
        <taxon>Juglandaceae</taxon>
        <taxon>Carya</taxon>
    </lineage>
</organism>
<reference evidence="2" key="1">
    <citation type="submission" date="2021-01" db="EMBL/GenBank/DDBJ databases">
        <authorList>
            <person name="Lovell J.T."/>
            <person name="Bentley N."/>
            <person name="Bhattarai G."/>
            <person name="Jenkins J.W."/>
            <person name="Sreedasyam A."/>
            <person name="Alarcon Y."/>
            <person name="Bock C."/>
            <person name="Boston L."/>
            <person name="Carlson J."/>
            <person name="Cervantes K."/>
            <person name="Clermont K."/>
            <person name="Krom N."/>
            <person name="Kubenka K."/>
            <person name="Mamidi S."/>
            <person name="Mattison C."/>
            <person name="Monteros M."/>
            <person name="Pisani C."/>
            <person name="Plott C."/>
            <person name="Rajasekar S."/>
            <person name="Rhein H.S."/>
            <person name="Rohla C."/>
            <person name="Song M."/>
            <person name="Hilaire R.S."/>
            <person name="Shu S."/>
            <person name="Wells L."/>
            <person name="Wang X."/>
            <person name="Webber J."/>
            <person name="Heerema R.J."/>
            <person name="Klein P."/>
            <person name="Conner P."/>
            <person name="Grauke L."/>
            <person name="Grimwood J."/>
            <person name="Schmutz J."/>
            <person name="Randall J.J."/>
        </authorList>
    </citation>
    <scope>NUCLEOTIDE SEQUENCE</scope>
    <source>
        <tissue evidence="2">Leaf</tissue>
    </source>
</reference>
<accession>A0A922GEA8</accession>
<evidence type="ECO:0000313" key="2">
    <source>
        <dbReference type="EMBL" id="KAG6734576.1"/>
    </source>
</evidence>
<dbReference type="Proteomes" id="UP000811246">
    <property type="component" value="Chromosome 1"/>
</dbReference>
<feature type="chain" id="PRO_5037438384" evidence="1">
    <location>
        <begin position="28"/>
        <end position="84"/>
    </location>
</feature>
<sequence length="84" mass="9136">MAALIKKLSIGFLVMLLVTLIAQSSFADSDKELDLGSIFEAELRGTEFEDFKVGMPLYRVKGKPGILIPASKLESSAHKLAELP</sequence>
<dbReference type="AlphaFoldDB" id="A0A922GEA8"/>
<feature type="signal peptide" evidence="1">
    <location>
        <begin position="1"/>
        <end position="27"/>
    </location>
</feature>
<comment type="caution">
    <text evidence="2">The sequence shown here is derived from an EMBL/GenBank/DDBJ whole genome shotgun (WGS) entry which is preliminary data.</text>
</comment>
<name>A0A922GEA8_CARIL</name>